<evidence type="ECO:0000256" key="1">
    <source>
        <dbReference type="SAM" id="Phobius"/>
    </source>
</evidence>
<gene>
    <name evidence="2" type="ORF">L21TH_2231</name>
</gene>
<sequence>MQGVIFMSKIYFIRKKVLYGIILAIVFVVAILIIMSIV</sequence>
<keyword evidence="1" id="KW-0472">Membrane</keyword>
<dbReference type="Proteomes" id="UP000013378">
    <property type="component" value="Unassembled WGS sequence"/>
</dbReference>
<comment type="caution">
    <text evidence="2">The sequence shown here is derived from an EMBL/GenBank/DDBJ whole genome shotgun (WGS) entry which is preliminary data.</text>
</comment>
<dbReference type="EMBL" id="ARZA01000245">
    <property type="protein sequence ID" value="EOC99753.1"/>
    <property type="molecule type" value="Genomic_DNA"/>
</dbReference>
<organism evidence="2 3">
    <name type="scientific">Caldisalinibacter kiritimatiensis</name>
    <dbReference type="NCBI Taxonomy" id="1304284"/>
    <lineage>
        <taxon>Bacteria</taxon>
        <taxon>Bacillati</taxon>
        <taxon>Bacillota</taxon>
        <taxon>Tissierellia</taxon>
        <taxon>Tissierellales</taxon>
        <taxon>Thermohalobacteraceae</taxon>
        <taxon>Caldisalinibacter</taxon>
    </lineage>
</organism>
<evidence type="ECO:0000313" key="3">
    <source>
        <dbReference type="Proteomes" id="UP000013378"/>
    </source>
</evidence>
<evidence type="ECO:0000313" key="2">
    <source>
        <dbReference type="EMBL" id="EOC99753.1"/>
    </source>
</evidence>
<keyword evidence="3" id="KW-1185">Reference proteome</keyword>
<keyword evidence="1" id="KW-0812">Transmembrane</keyword>
<name>R1CSS1_9FIRM</name>
<reference evidence="2 3" key="1">
    <citation type="journal article" date="2015" name="Geomicrobiol. J.">
        <title>Caldisalinibacter kiritimatiensis gen. nov., sp. nov., a moderately thermohalophilic thiosulfate-reducing bacterium from a hypersaline microbial mat.</title>
        <authorList>
            <person name="Ben Hania W."/>
            <person name="Joseph M."/>
            <person name="Fiebig A."/>
            <person name="Bunk B."/>
            <person name="Klenk H.-P."/>
            <person name="Fardeau M.-L."/>
            <person name="Spring S."/>
        </authorList>
    </citation>
    <scope>NUCLEOTIDE SEQUENCE [LARGE SCALE GENOMIC DNA]</scope>
    <source>
        <strain evidence="2 3">L21-TH-D2</strain>
    </source>
</reference>
<keyword evidence="1" id="KW-1133">Transmembrane helix</keyword>
<proteinExistence type="predicted"/>
<accession>R1CSS1</accession>
<feature type="transmembrane region" description="Helical" evidence="1">
    <location>
        <begin position="17"/>
        <end position="37"/>
    </location>
</feature>
<dbReference type="AlphaFoldDB" id="R1CSS1"/>
<protein>
    <submittedName>
        <fullName evidence="2">Uncharacterized protein</fullName>
    </submittedName>
</protein>